<dbReference type="InterPro" id="IPR008952">
    <property type="entry name" value="Tetraspanin_EC2_sf"/>
</dbReference>
<keyword evidence="3 5" id="KW-1133">Transmembrane helix</keyword>
<dbReference type="SUPFAM" id="SSF48652">
    <property type="entry name" value="Tetraspanin"/>
    <property type="match status" value="1"/>
</dbReference>
<evidence type="ECO:0000256" key="5">
    <source>
        <dbReference type="SAM" id="Phobius"/>
    </source>
</evidence>
<keyword evidence="2 5" id="KW-0812">Transmembrane</keyword>
<feature type="transmembrane region" description="Helical" evidence="5">
    <location>
        <begin position="176"/>
        <end position="199"/>
    </location>
</feature>
<keyword evidence="4 5" id="KW-0472">Membrane</keyword>
<evidence type="ECO:0000256" key="2">
    <source>
        <dbReference type="ARBA" id="ARBA00022692"/>
    </source>
</evidence>
<feature type="transmembrane region" description="Helical" evidence="5">
    <location>
        <begin position="7"/>
        <end position="29"/>
    </location>
</feature>
<dbReference type="PANTHER" id="PTHR19282:SF431">
    <property type="entry name" value="TETRASPANIN 26A, ISOFORM B-RELATED"/>
    <property type="match status" value="1"/>
</dbReference>
<organism evidence="6 7">
    <name type="scientific">Acanthoscelides obtectus</name>
    <name type="common">Bean weevil</name>
    <name type="synonym">Bruchus obtectus</name>
    <dbReference type="NCBI Taxonomy" id="200917"/>
    <lineage>
        <taxon>Eukaryota</taxon>
        <taxon>Metazoa</taxon>
        <taxon>Ecdysozoa</taxon>
        <taxon>Arthropoda</taxon>
        <taxon>Hexapoda</taxon>
        <taxon>Insecta</taxon>
        <taxon>Pterygota</taxon>
        <taxon>Neoptera</taxon>
        <taxon>Endopterygota</taxon>
        <taxon>Coleoptera</taxon>
        <taxon>Polyphaga</taxon>
        <taxon>Cucujiformia</taxon>
        <taxon>Chrysomeloidea</taxon>
        <taxon>Chrysomelidae</taxon>
        <taxon>Bruchinae</taxon>
        <taxon>Bruchini</taxon>
        <taxon>Acanthoscelides</taxon>
    </lineage>
</organism>
<accession>A0A9P0PD67</accession>
<keyword evidence="7" id="KW-1185">Reference proteome</keyword>
<evidence type="ECO:0000256" key="3">
    <source>
        <dbReference type="ARBA" id="ARBA00022989"/>
    </source>
</evidence>
<feature type="transmembrane region" description="Helical" evidence="5">
    <location>
        <begin position="72"/>
        <end position="93"/>
    </location>
</feature>
<gene>
    <name evidence="6" type="ORF">ACAOBT_LOCUS13303</name>
</gene>
<name>A0A9P0PD67_ACAOB</name>
<reference evidence="6" key="1">
    <citation type="submission" date="2022-03" db="EMBL/GenBank/DDBJ databases">
        <authorList>
            <person name="Sayadi A."/>
        </authorList>
    </citation>
    <scope>NUCLEOTIDE SEQUENCE</scope>
</reference>
<dbReference type="OrthoDB" id="6763237at2759"/>
<dbReference type="AlphaFoldDB" id="A0A9P0PD67"/>
<dbReference type="GO" id="GO:0005886">
    <property type="term" value="C:plasma membrane"/>
    <property type="evidence" value="ECO:0007669"/>
    <property type="project" value="TreeGrafter"/>
</dbReference>
<dbReference type="Proteomes" id="UP001152888">
    <property type="component" value="Unassembled WGS sequence"/>
</dbReference>
<evidence type="ECO:0000313" key="6">
    <source>
        <dbReference type="EMBL" id="CAH1978991.1"/>
    </source>
</evidence>
<sequence>MSRQGCASLLLITTNVLILFGGVCDVTFGSMSELKSAAERVILIVSGIIKIFVCAPLGIYATAYRNVTMLRVYAGIVCAVVLLEIIFASVLIAQGKGKIPEAIKTSANKKFDNYADNREDRKYVDWVQEHYKCCGVDGPDYWTERNISIPYSCLDNNKKVYSTGCSDAVESYSVEFSLGVAGGTAITAGFKIIAIMLALHLQYTLTHHTGYYE</sequence>
<comment type="caution">
    <text evidence="6">The sequence shown here is derived from an EMBL/GenBank/DDBJ whole genome shotgun (WGS) entry which is preliminary data.</text>
</comment>
<protein>
    <recommendedName>
        <fullName evidence="8">Tetraspanin</fullName>
    </recommendedName>
</protein>
<dbReference type="Gene3D" id="1.10.1450.10">
    <property type="entry name" value="Tetraspanin"/>
    <property type="match status" value="1"/>
</dbReference>
<evidence type="ECO:0000313" key="7">
    <source>
        <dbReference type="Proteomes" id="UP001152888"/>
    </source>
</evidence>
<dbReference type="PANTHER" id="PTHR19282">
    <property type="entry name" value="TETRASPANIN"/>
    <property type="match status" value="1"/>
</dbReference>
<dbReference type="InterPro" id="IPR018499">
    <property type="entry name" value="Tetraspanin/Peripherin"/>
</dbReference>
<dbReference type="CDD" id="cd03127">
    <property type="entry name" value="tetraspanin_LEL"/>
    <property type="match status" value="1"/>
</dbReference>
<comment type="subcellular location">
    <subcellularLocation>
        <location evidence="1">Membrane</location>
        <topology evidence="1">Multi-pass membrane protein</topology>
    </subcellularLocation>
</comment>
<evidence type="ECO:0000256" key="1">
    <source>
        <dbReference type="ARBA" id="ARBA00004141"/>
    </source>
</evidence>
<dbReference type="Pfam" id="PF00335">
    <property type="entry name" value="Tetraspanin"/>
    <property type="match status" value="1"/>
</dbReference>
<evidence type="ECO:0008006" key="8">
    <source>
        <dbReference type="Google" id="ProtNLM"/>
    </source>
</evidence>
<dbReference type="EMBL" id="CAKOFQ010006875">
    <property type="protein sequence ID" value="CAH1978991.1"/>
    <property type="molecule type" value="Genomic_DNA"/>
</dbReference>
<proteinExistence type="predicted"/>
<evidence type="ECO:0000256" key="4">
    <source>
        <dbReference type="ARBA" id="ARBA00023136"/>
    </source>
</evidence>
<feature type="transmembrane region" description="Helical" evidence="5">
    <location>
        <begin position="41"/>
        <end position="60"/>
    </location>
</feature>